<gene>
    <name evidence="2" type="ORF">MU848_13365</name>
</gene>
<dbReference type="RefSeq" id="WP_247233146.1">
    <property type="nucleotide sequence ID" value="NZ_JALKHS010000010.1"/>
</dbReference>
<keyword evidence="3" id="KW-1185">Reference proteome</keyword>
<feature type="transmembrane region" description="Helical" evidence="1">
    <location>
        <begin position="27"/>
        <end position="49"/>
    </location>
</feature>
<name>A0ABT0DZZ1_9SPHN</name>
<evidence type="ECO:0000256" key="1">
    <source>
        <dbReference type="SAM" id="Phobius"/>
    </source>
</evidence>
<dbReference type="InterPro" id="IPR045936">
    <property type="entry name" value="DUF6356"/>
</dbReference>
<keyword evidence="1" id="KW-0472">Membrane</keyword>
<keyword evidence="1" id="KW-0812">Transmembrane</keyword>
<keyword evidence="1" id="KW-1133">Transmembrane helix</keyword>
<dbReference type="Pfam" id="PF19883">
    <property type="entry name" value="DUF6356"/>
    <property type="match status" value="1"/>
</dbReference>
<comment type="caution">
    <text evidence="2">The sequence shown here is derived from an EMBL/GenBank/DDBJ whole genome shotgun (WGS) entry which is preliminary data.</text>
</comment>
<dbReference type="EMBL" id="JALKHS010000010">
    <property type="protein sequence ID" value="MCK0532574.1"/>
    <property type="molecule type" value="Genomic_DNA"/>
</dbReference>
<protein>
    <submittedName>
        <fullName evidence="2">DUF6356 family protein</fullName>
    </submittedName>
</protein>
<evidence type="ECO:0000313" key="3">
    <source>
        <dbReference type="Proteomes" id="UP001203512"/>
    </source>
</evidence>
<sequence>MIRKLFTEHPAAVNETYGEHFVMASRFGFSMVTAGLACMVHAIIPGLFITTGSDMVERLHDAMVLKRRNSIREKGPLVPSSAE</sequence>
<dbReference type="Proteomes" id="UP001203512">
    <property type="component" value="Unassembled WGS sequence"/>
</dbReference>
<evidence type="ECO:0000313" key="2">
    <source>
        <dbReference type="EMBL" id="MCK0532574.1"/>
    </source>
</evidence>
<reference evidence="2 3" key="1">
    <citation type="submission" date="2022-04" db="EMBL/GenBank/DDBJ databases">
        <authorList>
            <person name="Huq M.A."/>
        </authorList>
    </citation>
    <scope>NUCLEOTIDE SEQUENCE [LARGE SCALE GENOMIC DNA]</scope>
    <source>
        <strain evidence="2 3">MAH-33</strain>
    </source>
</reference>
<accession>A0ABT0DZZ1</accession>
<proteinExistence type="predicted"/>
<organism evidence="2 3">
    <name type="scientific">Sphingobium agri</name>
    <dbReference type="NCBI Taxonomy" id="2933566"/>
    <lineage>
        <taxon>Bacteria</taxon>
        <taxon>Pseudomonadati</taxon>
        <taxon>Pseudomonadota</taxon>
        <taxon>Alphaproteobacteria</taxon>
        <taxon>Sphingomonadales</taxon>
        <taxon>Sphingomonadaceae</taxon>
        <taxon>Sphingobium</taxon>
    </lineage>
</organism>